<sequence length="68" mass="7942">MLTEDHDVKCMAWNSYEDDLGCIPDFKVHSSTSSEIIAQEVLFMNLTWFGAHEDERFIWQNHGLHTVD</sequence>
<evidence type="ECO:0000313" key="2">
    <source>
        <dbReference type="Proteomes" id="UP001222027"/>
    </source>
</evidence>
<protein>
    <submittedName>
        <fullName evidence="1">Uncharacterized protein</fullName>
    </submittedName>
</protein>
<dbReference type="Proteomes" id="UP001222027">
    <property type="component" value="Unassembled WGS sequence"/>
</dbReference>
<keyword evidence="2" id="KW-1185">Reference proteome</keyword>
<evidence type="ECO:0000313" key="1">
    <source>
        <dbReference type="EMBL" id="KAJ8468039.1"/>
    </source>
</evidence>
<dbReference type="EMBL" id="JAQQAF010000008">
    <property type="protein sequence ID" value="KAJ8468039.1"/>
    <property type="molecule type" value="Genomic_DNA"/>
</dbReference>
<comment type="caution">
    <text evidence="1">The sequence shown here is derived from an EMBL/GenBank/DDBJ whole genome shotgun (WGS) entry which is preliminary data.</text>
</comment>
<name>A0AAV8QGJ5_ENSVE</name>
<reference evidence="1 2" key="1">
    <citation type="submission" date="2022-12" db="EMBL/GenBank/DDBJ databases">
        <title>Chromosome-scale assembly of the Ensete ventricosum genome.</title>
        <authorList>
            <person name="Dussert Y."/>
            <person name="Stocks J."/>
            <person name="Wendawek A."/>
            <person name="Woldeyes F."/>
            <person name="Nichols R.A."/>
            <person name="Borrell J.S."/>
        </authorList>
    </citation>
    <scope>NUCLEOTIDE SEQUENCE [LARGE SCALE GENOMIC DNA]</scope>
    <source>
        <strain evidence="2">cv. Maze</strain>
        <tissue evidence="1">Seeds</tissue>
    </source>
</reference>
<gene>
    <name evidence="1" type="ORF">OPV22_030591</name>
</gene>
<dbReference type="AlphaFoldDB" id="A0AAV8QGJ5"/>
<accession>A0AAV8QGJ5</accession>
<proteinExistence type="predicted"/>
<organism evidence="1 2">
    <name type="scientific">Ensete ventricosum</name>
    <name type="common">Abyssinian banana</name>
    <name type="synonym">Musa ensete</name>
    <dbReference type="NCBI Taxonomy" id="4639"/>
    <lineage>
        <taxon>Eukaryota</taxon>
        <taxon>Viridiplantae</taxon>
        <taxon>Streptophyta</taxon>
        <taxon>Embryophyta</taxon>
        <taxon>Tracheophyta</taxon>
        <taxon>Spermatophyta</taxon>
        <taxon>Magnoliopsida</taxon>
        <taxon>Liliopsida</taxon>
        <taxon>Zingiberales</taxon>
        <taxon>Musaceae</taxon>
        <taxon>Ensete</taxon>
    </lineage>
</organism>